<evidence type="ECO:0000313" key="1">
    <source>
        <dbReference type="EMBL" id="RXN37719.1"/>
    </source>
</evidence>
<gene>
    <name evidence="1" type="ORF">ROHU_001788</name>
</gene>
<dbReference type="EMBL" id="QBIY01005484">
    <property type="protein sequence ID" value="RXN37719.1"/>
    <property type="molecule type" value="Genomic_DNA"/>
</dbReference>
<sequence length="105" mass="12040">MRLGISGFITDILSTSSNICFCWAEGKVHCSAGGRRLAFSARYCTLDVHFKDKHVPSRDQYGSELFPSSYSRENNYWTSEPQYMYLAELRRTSVRSLTPLWQSTA</sequence>
<comment type="caution">
    <text evidence="1">The sequence shown here is derived from an EMBL/GenBank/DDBJ whole genome shotgun (WGS) entry which is preliminary data.</text>
</comment>
<evidence type="ECO:0000313" key="2">
    <source>
        <dbReference type="Proteomes" id="UP000290572"/>
    </source>
</evidence>
<keyword evidence="2" id="KW-1185">Reference proteome</keyword>
<reference evidence="1 2" key="1">
    <citation type="submission" date="2018-03" db="EMBL/GenBank/DDBJ databases">
        <title>Draft genome sequence of Rohu Carp (Labeo rohita).</title>
        <authorList>
            <person name="Das P."/>
            <person name="Kushwaha B."/>
            <person name="Joshi C.G."/>
            <person name="Kumar D."/>
            <person name="Nagpure N.S."/>
            <person name="Sahoo L."/>
            <person name="Das S.P."/>
            <person name="Bit A."/>
            <person name="Patnaik S."/>
            <person name="Meher P.K."/>
            <person name="Jayasankar P."/>
            <person name="Koringa P.G."/>
            <person name="Patel N.V."/>
            <person name="Hinsu A.T."/>
            <person name="Kumar R."/>
            <person name="Pandey M."/>
            <person name="Agarwal S."/>
            <person name="Srivastava S."/>
            <person name="Singh M."/>
            <person name="Iquebal M.A."/>
            <person name="Jaiswal S."/>
            <person name="Angadi U.B."/>
            <person name="Kumar N."/>
            <person name="Raza M."/>
            <person name="Shah T.M."/>
            <person name="Rai A."/>
            <person name="Jena J.K."/>
        </authorList>
    </citation>
    <scope>NUCLEOTIDE SEQUENCE [LARGE SCALE GENOMIC DNA]</scope>
    <source>
        <strain evidence="1">DASCIFA01</strain>
        <tissue evidence="1">Testis</tissue>
    </source>
</reference>
<name>A0A498P1L8_LABRO</name>
<accession>A0A498P1L8</accession>
<organism evidence="1 2">
    <name type="scientific">Labeo rohita</name>
    <name type="common">Indian major carp</name>
    <name type="synonym">Cyprinus rohita</name>
    <dbReference type="NCBI Taxonomy" id="84645"/>
    <lineage>
        <taxon>Eukaryota</taxon>
        <taxon>Metazoa</taxon>
        <taxon>Chordata</taxon>
        <taxon>Craniata</taxon>
        <taxon>Vertebrata</taxon>
        <taxon>Euteleostomi</taxon>
        <taxon>Actinopterygii</taxon>
        <taxon>Neopterygii</taxon>
        <taxon>Teleostei</taxon>
        <taxon>Ostariophysi</taxon>
        <taxon>Cypriniformes</taxon>
        <taxon>Cyprinidae</taxon>
        <taxon>Labeoninae</taxon>
        <taxon>Labeonini</taxon>
        <taxon>Labeo</taxon>
    </lineage>
</organism>
<dbReference type="Proteomes" id="UP000290572">
    <property type="component" value="Unassembled WGS sequence"/>
</dbReference>
<proteinExistence type="predicted"/>
<dbReference type="AlphaFoldDB" id="A0A498P1L8"/>
<protein>
    <submittedName>
        <fullName evidence="1">Tight junction ZO-2-like isoform X7</fullName>
    </submittedName>
</protein>